<evidence type="ECO:0008006" key="11">
    <source>
        <dbReference type="Google" id="ProtNLM"/>
    </source>
</evidence>
<evidence type="ECO:0000313" key="9">
    <source>
        <dbReference type="EMBL" id="MVN75422.1"/>
    </source>
</evidence>
<dbReference type="Gene3D" id="1.10.575.10">
    <property type="entry name" value="P1 Nuclease"/>
    <property type="match status" value="1"/>
</dbReference>
<feature type="compositionally biased region" description="Basic and acidic residues" evidence="7">
    <location>
        <begin position="331"/>
        <end position="346"/>
    </location>
</feature>
<feature type="compositionally biased region" description="Low complexity" evidence="7">
    <location>
        <begin position="368"/>
        <end position="388"/>
    </location>
</feature>
<evidence type="ECO:0000256" key="7">
    <source>
        <dbReference type="SAM" id="MobiDB-lite"/>
    </source>
</evidence>
<gene>
    <name evidence="9" type="ORF">GO988_03700</name>
</gene>
<dbReference type="AlphaFoldDB" id="A0A7K1TAT7"/>
<dbReference type="Pfam" id="PF02265">
    <property type="entry name" value="S1-P1_nuclease"/>
    <property type="match status" value="1"/>
</dbReference>
<evidence type="ECO:0000256" key="4">
    <source>
        <dbReference type="ARBA" id="ARBA00022801"/>
    </source>
</evidence>
<dbReference type="InterPro" id="IPR008947">
    <property type="entry name" value="PLipase_C/P1_nuclease_dom_sf"/>
</dbReference>
<proteinExistence type="predicted"/>
<evidence type="ECO:0000256" key="3">
    <source>
        <dbReference type="ARBA" id="ARBA00022759"/>
    </source>
</evidence>
<evidence type="ECO:0000256" key="6">
    <source>
        <dbReference type="ARBA" id="ARBA00023180"/>
    </source>
</evidence>
<dbReference type="Proteomes" id="UP000441336">
    <property type="component" value="Unassembled WGS sequence"/>
</dbReference>
<keyword evidence="5" id="KW-1015">Disulfide bond</keyword>
<dbReference type="EMBL" id="WQKZ01000001">
    <property type="protein sequence ID" value="MVN75422.1"/>
    <property type="molecule type" value="Genomic_DNA"/>
</dbReference>
<dbReference type="SUPFAM" id="SSF48537">
    <property type="entry name" value="Phospholipase C/P1 nuclease"/>
    <property type="match status" value="1"/>
</dbReference>
<name>A0A7K1TAT7_9BACT</name>
<keyword evidence="2" id="KW-0479">Metal-binding</keyword>
<evidence type="ECO:0000256" key="1">
    <source>
        <dbReference type="ARBA" id="ARBA00022722"/>
    </source>
</evidence>
<feature type="compositionally biased region" description="Pro residues" evidence="7">
    <location>
        <begin position="350"/>
        <end position="367"/>
    </location>
</feature>
<accession>A0A7K1TAT7</accession>
<feature type="chain" id="PRO_5029576226" description="S1/P1 Nuclease" evidence="8">
    <location>
        <begin position="22"/>
        <end position="394"/>
    </location>
</feature>
<keyword evidence="8" id="KW-0732">Signal</keyword>
<feature type="signal peptide" evidence="8">
    <location>
        <begin position="1"/>
        <end position="21"/>
    </location>
</feature>
<comment type="caution">
    <text evidence="9">The sequence shown here is derived from an EMBL/GenBank/DDBJ whole genome shotgun (WGS) entry which is preliminary data.</text>
</comment>
<keyword evidence="1" id="KW-0540">Nuclease</keyword>
<keyword evidence="6" id="KW-0325">Glycoprotein</keyword>
<evidence type="ECO:0000313" key="10">
    <source>
        <dbReference type="Proteomes" id="UP000441336"/>
    </source>
</evidence>
<keyword evidence="4" id="KW-0378">Hydrolase</keyword>
<keyword evidence="10" id="KW-1185">Reference proteome</keyword>
<protein>
    <recommendedName>
        <fullName evidence="11">S1/P1 Nuclease</fullName>
    </recommendedName>
</protein>
<keyword evidence="3" id="KW-0255">Endonuclease</keyword>
<evidence type="ECO:0000256" key="8">
    <source>
        <dbReference type="SAM" id="SignalP"/>
    </source>
</evidence>
<feature type="region of interest" description="Disordered" evidence="7">
    <location>
        <begin position="330"/>
        <end position="394"/>
    </location>
</feature>
<evidence type="ECO:0000256" key="5">
    <source>
        <dbReference type="ARBA" id="ARBA00023157"/>
    </source>
</evidence>
<dbReference type="RefSeq" id="WP_157562159.1">
    <property type="nucleotide sequence ID" value="NZ_WQKZ01000001.1"/>
</dbReference>
<dbReference type="CDD" id="cd10981">
    <property type="entry name" value="ZnPC_S1P1"/>
    <property type="match status" value="1"/>
</dbReference>
<evidence type="ECO:0000256" key="2">
    <source>
        <dbReference type="ARBA" id="ARBA00022723"/>
    </source>
</evidence>
<dbReference type="GO" id="GO:0016788">
    <property type="term" value="F:hydrolase activity, acting on ester bonds"/>
    <property type="evidence" value="ECO:0007669"/>
    <property type="project" value="InterPro"/>
</dbReference>
<sequence>MRKIFLSLGLAALLLGPLAPAAQAWGFFGHRVITQVAVYELPAGLQAFYFRHLPELVRLSTAPDERRTKDPEEAARHFIDMDHYSEDNPFAKVPRGYDEAVEKFSADTLKKYGTVPWTVIETKNKLVSAFSERDTVGIIMYSAELSHYTADAFVPLHTTVNYDGQLTGQTGLHSLWESQLPEQFINAYKLTGEEGKVLKDPLAAIWGVIQSSYGFLTATYDLEAKVSKGFTPQTKYTYSHRFGHTQRRYSDAFAAAYNKEVGGQVDYRLQTAAPMVASMWLTAWQEAGRPDLSKLMAPAKLGKEEKESLAAQLTSWKANSLPQDKLLLAQQKEKKAEAPDEIKAADGEAAPPPPPEAAPPTPTPPATPEAAPAGATKVKVKTKGAAGTEKVKQK</sequence>
<dbReference type="InterPro" id="IPR003154">
    <property type="entry name" value="S1/P1nuclease"/>
</dbReference>
<reference evidence="9 10" key="1">
    <citation type="submission" date="2019-12" db="EMBL/GenBank/DDBJ databases">
        <title>Hymenobacter sp. HMF4947 Genome sequencing and assembly.</title>
        <authorList>
            <person name="Kang H."/>
            <person name="Cha I."/>
            <person name="Kim H."/>
            <person name="Joh K."/>
        </authorList>
    </citation>
    <scope>NUCLEOTIDE SEQUENCE [LARGE SCALE GENOMIC DNA]</scope>
    <source>
        <strain evidence="9 10">HMF4947</strain>
    </source>
</reference>
<organism evidence="9 10">
    <name type="scientific">Hymenobacter ginkgonis</name>
    <dbReference type="NCBI Taxonomy" id="2682976"/>
    <lineage>
        <taxon>Bacteria</taxon>
        <taxon>Pseudomonadati</taxon>
        <taxon>Bacteroidota</taxon>
        <taxon>Cytophagia</taxon>
        <taxon>Cytophagales</taxon>
        <taxon>Hymenobacteraceae</taxon>
        <taxon>Hymenobacter</taxon>
    </lineage>
</organism>